<evidence type="ECO:0000256" key="2">
    <source>
        <dbReference type="ARBA" id="ARBA00023157"/>
    </source>
</evidence>
<dbReference type="InterPro" id="IPR003609">
    <property type="entry name" value="Pan_app"/>
</dbReference>
<dbReference type="SMART" id="SM00032">
    <property type="entry name" value="CCP"/>
    <property type="match status" value="1"/>
</dbReference>
<evidence type="ECO:0000259" key="7">
    <source>
        <dbReference type="PROSITE" id="PS51046"/>
    </source>
</evidence>
<dbReference type="PROSITE" id="PS51046">
    <property type="entry name" value="GON"/>
    <property type="match status" value="1"/>
</dbReference>
<proteinExistence type="evidence at transcript level"/>
<protein>
    <submittedName>
        <fullName evidence="8">GON-SepT-1</fullName>
    </submittedName>
</protein>
<dbReference type="SMART" id="SM00473">
    <property type="entry name" value="PAN_AP"/>
    <property type="match status" value="2"/>
</dbReference>
<feature type="domain" description="Apple" evidence="6">
    <location>
        <begin position="27"/>
        <end position="106"/>
    </location>
</feature>
<dbReference type="AlphaFoldDB" id="R4G2C9"/>
<keyword evidence="3" id="KW-0768">Sushi</keyword>
<evidence type="ECO:0000256" key="4">
    <source>
        <dbReference type="SAM" id="SignalP"/>
    </source>
</evidence>
<dbReference type="Pfam" id="PF08685">
    <property type="entry name" value="GON"/>
    <property type="match status" value="1"/>
</dbReference>
<dbReference type="InterPro" id="IPR000436">
    <property type="entry name" value="Sushi_SCR_CCP_dom"/>
</dbReference>
<dbReference type="Pfam" id="PF00024">
    <property type="entry name" value="PAN_1"/>
    <property type="match status" value="2"/>
</dbReference>
<evidence type="ECO:0000259" key="6">
    <source>
        <dbReference type="PROSITE" id="PS50948"/>
    </source>
</evidence>
<organism evidence="8">
    <name type="scientific">Sepioteuthis australis</name>
    <dbReference type="NCBI Taxonomy" id="61682"/>
    <lineage>
        <taxon>Eukaryota</taxon>
        <taxon>Metazoa</taxon>
        <taxon>Spiralia</taxon>
        <taxon>Lophotrochozoa</taxon>
        <taxon>Mollusca</taxon>
        <taxon>Cephalopoda</taxon>
        <taxon>Coleoidea</taxon>
        <taxon>Decapodiformes</taxon>
        <taxon>Myopsida</taxon>
        <taxon>Loliginidae</taxon>
        <taxon>Sepioteuthis</taxon>
    </lineage>
</organism>
<dbReference type="PROSITE" id="PS50948">
    <property type="entry name" value="PAN"/>
    <property type="match status" value="1"/>
</dbReference>
<name>R4G2C9_9MOLL</name>
<feature type="signal peptide" evidence="4">
    <location>
        <begin position="1"/>
        <end position="18"/>
    </location>
</feature>
<dbReference type="SUPFAM" id="SSF57535">
    <property type="entry name" value="Complement control module/SCR domain"/>
    <property type="match status" value="1"/>
</dbReference>
<dbReference type="InterPro" id="IPR012314">
    <property type="entry name" value="Pept_M12B_GON-ADAMTSs"/>
</dbReference>
<evidence type="ECO:0000259" key="5">
    <source>
        <dbReference type="PROSITE" id="PS50923"/>
    </source>
</evidence>
<feature type="chain" id="PRO_5004365747" evidence="4">
    <location>
        <begin position="19"/>
        <end position="451"/>
    </location>
</feature>
<dbReference type="GO" id="GO:0004222">
    <property type="term" value="F:metalloendopeptidase activity"/>
    <property type="evidence" value="ECO:0007669"/>
    <property type="project" value="InterPro"/>
</dbReference>
<dbReference type="GO" id="GO:0008270">
    <property type="term" value="F:zinc ion binding"/>
    <property type="evidence" value="ECO:0007669"/>
    <property type="project" value="InterPro"/>
</dbReference>
<dbReference type="PROSITE" id="PS50923">
    <property type="entry name" value="SUSHI"/>
    <property type="match status" value="1"/>
</dbReference>
<evidence type="ECO:0000313" key="8">
    <source>
        <dbReference type="EMBL" id="JAA74604.1"/>
    </source>
</evidence>
<keyword evidence="1" id="KW-0479">Metal-binding</keyword>
<keyword evidence="2" id="KW-1015">Disulfide bond</keyword>
<dbReference type="InterPro" id="IPR035976">
    <property type="entry name" value="Sushi/SCR/CCP_sf"/>
</dbReference>
<dbReference type="CDD" id="cd00033">
    <property type="entry name" value="CCP"/>
    <property type="match status" value="1"/>
</dbReference>
<feature type="domain" description="GON" evidence="7">
    <location>
        <begin position="242"/>
        <end position="439"/>
    </location>
</feature>
<comment type="caution">
    <text evidence="3">Lacks conserved residue(s) required for the propagation of feature annotation.</text>
</comment>
<sequence length="451" mass="50368">MKVFLVLFPLIWSATTGAGDHGSVRTSDSGVLSYFVHIESSTINDPNTKTKDHVSLKKCAKLCLDDVTCVSFEHDKEKQICFLSRNSANKYKIQFDANRDYYQAIIPDEALIGMKGVGVRDTIKLERYRKLSLDECSAKCRANPKCKSLAYKPRTKLCNLNGATYLNQNLDLGKWGWDMYFVNQDQKEINCGSPPRLHYKSVTYVATIYKSRAEYRCGLGETFISTCGIDGKWSKPNGTCKRPTTCKEFGKCGEFVPDGEYWIYPAGLYGKKLKVYCSGMQTANPKEYVSLLSENYSLAPAKKVLFFCFTRTSLDSYQPGKTIFYKIRINPENLKVNRTDFTFAKLAPDSGNTKWAYGVAADCLYDKESSCESEGKMKIDLTGTGLAVDRRGSWTNFGTNSRMVNFKRSENGQQVSATCGGKCGGCKPLCIKLVATRTGPPEESAKTCENV</sequence>
<dbReference type="EMBL" id="GAGN01000004">
    <property type="protein sequence ID" value="JAA74604.1"/>
    <property type="molecule type" value="mRNA"/>
</dbReference>
<dbReference type="Gene3D" id="3.50.4.10">
    <property type="entry name" value="Hepatocyte Growth Factor"/>
    <property type="match status" value="1"/>
</dbReference>
<accession>R4G2C9</accession>
<feature type="domain" description="Sushi" evidence="5">
    <location>
        <begin position="189"/>
        <end position="242"/>
    </location>
</feature>
<dbReference type="Gene3D" id="2.10.70.10">
    <property type="entry name" value="Complement Module, domain 1"/>
    <property type="match status" value="1"/>
</dbReference>
<evidence type="ECO:0000256" key="1">
    <source>
        <dbReference type="ARBA" id="ARBA00022723"/>
    </source>
</evidence>
<dbReference type="SUPFAM" id="SSF57414">
    <property type="entry name" value="Hairpin loop containing domain-like"/>
    <property type="match status" value="2"/>
</dbReference>
<evidence type="ECO:0000256" key="3">
    <source>
        <dbReference type="PROSITE-ProRule" id="PRU00302"/>
    </source>
</evidence>
<keyword evidence="4" id="KW-0732">Signal</keyword>
<reference evidence="8" key="1">
    <citation type="submission" date="2013-02" db="EMBL/GenBank/DDBJ databases">
        <title>Molecular phylogeny and evolution of the proteins encoded by coleoid (cuttlefish, octopus, squid) posterior venom glands.</title>
        <authorList>
            <person name="Fry B.G."/>
        </authorList>
    </citation>
    <scope>NUCLEOTIDE SEQUENCE</scope>
    <source>
        <tissue evidence="8">Posterior venom gland</tissue>
    </source>
</reference>